<keyword evidence="2" id="KW-1185">Reference proteome</keyword>
<proteinExistence type="predicted"/>
<evidence type="ECO:0000313" key="2">
    <source>
        <dbReference type="Proteomes" id="UP000291084"/>
    </source>
</evidence>
<dbReference type="AlphaFoldDB" id="A0A0S3R1I3"/>
<accession>A0A0S3R1I3</accession>
<organism evidence="1 2">
    <name type="scientific">Vigna angularis var. angularis</name>
    <dbReference type="NCBI Taxonomy" id="157739"/>
    <lineage>
        <taxon>Eukaryota</taxon>
        <taxon>Viridiplantae</taxon>
        <taxon>Streptophyta</taxon>
        <taxon>Embryophyta</taxon>
        <taxon>Tracheophyta</taxon>
        <taxon>Spermatophyta</taxon>
        <taxon>Magnoliopsida</taxon>
        <taxon>eudicotyledons</taxon>
        <taxon>Gunneridae</taxon>
        <taxon>Pentapetalae</taxon>
        <taxon>rosids</taxon>
        <taxon>fabids</taxon>
        <taxon>Fabales</taxon>
        <taxon>Fabaceae</taxon>
        <taxon>Papilionoideae</taxon>
        <taxon>50 kb inversion clade</taxon>
        <taxon>NPAAA clade</taxon>
        <taxon>indigoferoid/millettioid clade</taxon>
        <taxon>Phaseoleae</taxon>
        <taxon>Vigna</taxon>
    </lineage>
</organism>
<dbReference type="EMBL" id="AP015034">
    <property type="protein sequence ID" value="BAT74459.1"/>
    <property type="molecule type" value="Genomic_DNA"/>
</dbReference>
<evidence type="ECO:0000313" key="1">
    <source>
        <dbReference type="EMBL" id="BAT74459.1"/>
    </source>
</evidence>
<name>A0A0S3R1I3_PHAAN</name>
<sequence>MLLLDRGILFPSQLDPLGPGRAKLIPMGPCCQRILLVPSQPLARRWTMCAYWMQKTRRGSVSKAQKKSAPSIPA</sequence>
<dbReference type="Proteomes" id="UP000291084">
    <property type="component" value="Chromosome 1"/>
</dbReference>
<gene>
    <name evidence="1" type="primary">Vigan.01G213000</name>
    <name evidence="1" type="ORF">VIGAN_01213000</name>
</gene>
<protein>
    <submittedName>
        <fullName evidence="1">Uncharacterized protein</fullName>
    </submittedName>
</protein>
<reference evidence="1 2" key="1">
    <citation type="journal article" date="2015" name="Sci. Rep.">
        <title>The power of single molecule real-time sequencing technology in the de novo assembly of a eukaryotic genome.</title>
        <authorList>
            <person name="Sakai H."/>
            <person name="Naito K."/>
            <person name="Ogiso-Tanaka E."/>
            <person name="Takahashi Y."/>
            <person name="Iseki K."/>
            <person name="Muto C."/>
            <person name="Satou K."/>
            <person name="Teruya K."/>
            <person name="Shiroma A."/>
            <person name="Shimoji M."/>
            <person name="Hirano T."/>
            <person name="Itoh T."/>
            <person name="Kaga A."/>
            <person name="Tomooka N."/>
        </authorList>
    </citation>
    <scope>NUCLEOTIDE SEQUENCE [LARGE SCALE GENOMIC DNA]</scope>
    <source>
        <strain evidence="2">cv. Shumari</strain>
    </source>
</reference>